<reference evidence="3" key="1">
    <citation type="journal article" date="2019" name="Int. J. Syst. Evol. Microbiol.">
        <title>The Global Catalogue of Microorganisms (GCM) 10K type strain sequencing project: providing services to taxonomists for standard genome sequencing and annotation.</title>
        <authorList>
            <consortium name="The Broad Institute Genomics Platform"/>
            <consortium name="The Broad Institute Genome Sequencing Center for Infectious Disease"/>
            <person name="Wu L."/>
            <person name="Ma J."/>
        </authorList>
    </citation>
    <scope>NUCLEOTIDE SEQUENCE [LARGE SCALE GENOMIC DNA]</scope>
    <source>
        <strain evidence="3">JCM 16949</strain>
    </source>
</reference>
<dbReference type="RefSeq" id="WP_344754541.1">
    <property type="nucleotide sequence ID" value="NZ_BAABAE010000003.1"/>
</dbReference>
<dbReference type="InterPro" id="IPR019302">
    <property type="entry name" value="CAP12/PCTIR_TIR_dom"/>
</dbReference>
<comment type="caution">
    <text evidence="2">The sequence shown here is derived from an EMBL/GenBank/DDBJ whole genome shotgun (WGS) entry which is preliminary data.</text>
</comment>
<evidence type="ECO:0000313" key="3">
    <source>
        <dbReference type="Proteomes" id="UP001501004"/>
    </source>
</evidence>
<name>A0ABP7FE56_9MICO</name>
<dbReference type="Proteomes" id="UP001501004">
    <property type="component" value="Unassembled WGS sequence"/>
</dbReference>
<dbReference type="Pfam" id="PF10137">
    <property type="entry name" value="CAP12-PCTIR_TIR"/>
    <property type="match status" value="1"/>
</dbReference>
<keyword evidence="3" id="KW-1185">Reference proteome</keyword>
<protein>
    <recommendedName>
        <fullName evidence="1">CD-NTase-associated protein 12/Pycsar effector protein TIR domain-containing protein</fullName>
    </recommendedName>
</protein>
<proteinExistence type="predicted"/>
<feature type="domain" description="CD-NTase-associated protein 12/Pycsar effector protein TIR" evidence="1">
    <location>
        <begin position="9"/>
        <end position="126"/>
    </location>
</feature>
<gene>
    <name evidence="2" type="ORF">GCM10022239_10850</name>
</gene>
<organism evidence="2 3">
    <name type="scientific">Leifsonella bigeumensis</name>
    <dbReference type="NCBI Taxonomy" id="433643"/>
    <lineage>
        <taxon>Bacteria</taxon>
        <taxon>Bacillati</taxon>
        <taxon>Actinomycetota</taxon>
        <taxon>Actinomycetes</taxon>
        <taxon>Micrococcales</taxon>
        <taxon>Microbacteriaceae</taxon>
        <taxon>Leifsonella</taxon>
    </lineage>
</organism>
<accession>A0ABP7FE56</accession>
<dbReference type="EMBL" id="BAABAE010000003">
    <property type="protein sequence ID" value="GAA3736862.1"/>
    <property type="molecule type" value="Genomic_DNA"/>
</dbReference>
<evidence type="ECO:0000259" key="1">
    <source>
        <dbReference type="Pfam" id="PF10137"/>
    </source>
</evidence>
<evidence type="ECO:0000313" key="2">
    <source>
        <dbReference type="EMBL" id="GAA3736862.1"/>
    </source>
</evidence>
<sequence>MTETNSLARVFIGSSIEGREVARHLQVELGNKCQVVRWDQEVFDPSGYALDSLVATAAKMDFAVLIATPDDTIASRGVTTPTARDNVVLEFGLFVGAIGRARTFLLATGVLTLPSDVFGLTRLTYQRSPDGNERAAVTSAALEVEQQIQKQGLRTHTVASQDSDSVRSALDKELAILLTNATAQGWSVRTDSTTTLRLRTPRGKTMTLTKGPTEATRHQLREFVAELRAAGLRVNSSIRRPVEESPF</sequence>